<proteinExistence type="predicted"/>
<dbReference type="Gene3D" id="3.40.50.10140">
    <property type="entry name" value="Toll/interleukin-1 receptor homology (TIR) domain"/>
    <property type="match status" value="1"/>
</dbReference>
<name>D5MIL7_METO1</name>
<protein>
    <recommendedName>
        <fullName evidence="1">TIR domain-containing protein</fullName>
    </recommendedName>
</protein>
<dbReference type="KEGG" id="mox:DAMO_2324"/>
<accession>D5MIL7</accession>
<dbReference type="eggNOG" id="COG4916">
    <property type="taxonomic scope" value="Bacteria"/>
</dbReference>
<dbReference type="Pfam" id="PF13676">
    <property type="entry name" value="TIR_2"/>
    <property type="match status" value="1"/>
</dbReference>
<dbReference type="InterPro" id="IPR035897">
    <property type="entry name" value="Toll_tir_struct_dom_sf"/>
</dbReference>
<dbReference type="SUPFAM" id="SSF52200">
    <property type="entry name" value="Toll/Interleukin receptor TIR domain"/>
    <property type="match status" value="1"/>
</dbReference>
<dbReference type="PROSITE" id="PS50104">
    <property type="entry name" value="TIR"/>
    <property type="match status" value="1"/>
</dbReference>
<dbReference type="PATRIC" id="fig|671143.5.peg.2049"/>
<sequence length="450" mass="50219">MLNPELLELAITRIRIEFDGRRERFSREVQEIQQELALQGLGTSGGLKEKTGQALMRELDIRALLAWKVLSRIVSGQSLAIDVGLNRQLKEEIASQLAADCDDLITIHRFASENLRGNALPSFDAMRERTLAKIWSEIDIALLATQRSQETGETQSIINIHGALNKKLDLARQWGQVRENVKQQQTAVFNLLAPTRPLTALNQVRAQFEAAFRQFQAKPTAESAIQVQELGQQLLQLAQQTPGFDLPSQAFQDLVADVQHALEAITRVAQTQPSEMAIHRQITDLKQQQAEALTSIDKRIQEPSQAGQAQNQQLEPFDVFISHASEDKDAIARPLYQELNAQGVRVWFDEAVLELGDSLRRKIDEGLTKCRYGVVILSPHFFRKQWPQKELDGLVARETASGEKAVLPVWHETDRDGVLAYSPTLADRVAAQSAEGVAVVAAKILAVLKK</sequence>
<dbReference type="InterPro" id="IPR000157">
    <property type="entry name" value="TIR_dom"/>
</dbReference>
<dbReference type="SMART" id="SM00255">
    <property type="entry name" value="TIR"/>
    <property type="match status" value="1"/>
</dbReference>
<organism evidence="2 3">
    <name type="scientific">Methylomirabilis oxygeniifera</name>
    <dbReference type="NCBI Taxonomy" id="671143"/>
    <lineage>
        <taxon>Bacteria</taxon>
        <taxon>Candidatus Methylomirabilota</taxon>
        <taxon>Candidatus Methylomirabilia</taxon>
        <taxon>Candidatus Methylomirabilales</taxon>
        <taxon>Candidatus Methylomirabilaceae</taxon>
        <taxon>Candidatus Methylomirabilis</taxon>
    </lineage>
</organism>
<feature type="domain" description="TIR" evidence="1">
    <location>
        <begin position="315"/>
        <end position="433"/>
    </location>
</feature>
<evidence type="ECO:0000313" key="2">
    <source>
        <dbReference type="EMBL" id="CBE69374.1"/>
    </source>
</evidence>
<dbReference type="Proteomes" id="UP000006898">
    <property type="component" value="Chromosome"/>
</dbReference>
<dbReference type="GO" id="GO:0007165">
    <property type="term" value="P:signal transduction"/>
    <property type="evidence" value="ECO:0007669"/>
    <property type="project" value="InterPro"/>
</dbReference>
<evidence type="ECO:0000313" key="3">
    <source>
        <dbReference type="Proteomes" id="UP000006898"/>
    </source>
</evidence>
<dbReference type="STRING" id="671143.DAMO_2324"/>
<gene>
    <name evidence="2" type="ORF">DAMO_2324</name>
</gene>
<evidence type="ECO:0000259" key="1">
    <source>
        <dbReference type="PROSITE" id="PS50104"/>
    </source>
</evidence>
<reference evidence="2 3" key="1">
    <citation type="journal article" date="2010" name="Nature">
        <title>Nitrite-driven anaerobic methane oxidation by oxygenic bacteria.</title>
        <authorList>
            <person name="Ettwig K.F."/>
            <person name="Butler M.K."/>
            <person name="Le Paslier D."/>
            <person name="Pelletier E."/>
            <person name="Mangenot S."/>
            <person name="Kuypers M.M.M."/>
            <person name="Schreiber F."/>
            <person name="Dutilh B.E."/>
            <person name="Zedelius J."/>
            <person name="de Beer D."/>
            <person name="Gloerich J."/>
            <person name="Wessels H.J.C.T."/>
            <person name="van Allen T."/>
            <person name="Luesken F."/>
            <person name="Wu M."/>
            <person name="van de Pas-Schoonen K.T."/>
            <person name="Op den Camp H.J.M."/>
            <person name="Janssen-Megens E.M."/>
            <person name="Francoijs K-J."/>
            <person name="Stunnenberg H."/>
            <person name="Weissenbach J."/>
            <person name="Jetten M.S.M."/>
            <person name="Strous M."/>
        </authorList>
    </citation>
    <scope>NUCLEOTIDE SEQUENCE [LARGE SCALE GENOMIC DNA]</scope>
</reference>
<dbReference type="AlphaFoldDB" id="D5MIL7"/>
<dbReference type="EMBL" id="FP565575">
    <property type="protein sequence ID" value="CBE69374.1"/>
    <property type="molecule type" value="Genomic_DNA"/>
</dbReference>
<dbReference type="HOGENOM" id="CLU_607918_0_0_0"/>